<dbReference type="Gene3D" id="3.40.50.10740">
    <property type="entry name" value="Class I glutamine amidotransferase-like"/>
    <property type="match status" value="1"/>
</dbReference>
<dbReference type="OrthoDB" id="9807329at2"/>
<dbReference type="InterPro" id="IPR027478">
    <property type="entry name" value="LdcA_N"/>
</dbReference>
<feature type="active site" description="Nucleophile" evidence="6">
    <location>
        <position position="112"/>
    </location>
</feature>
<sequence>MLLKKGDAVGLISCSNGLKNTEAAHALVSTFTQFLEREYGLVVVCTAAVFVDAETERTHPPAFRAACLQELYLNDGIKAIFDLSGGDLANEILPFLNFDSIKVYPKPYFGYSDNTVIVNALQQRTGIRNYLYNPKVLVSSESLFQKVAFDGMLGSSSVDMSAYLELDGPPGCEPPNDACYVGGNIRCLLKLAGTAHWPDFRKKIVVLESAGGQYEQMCSGLAQLEQIGVFAQVQGVILGQFMALSNNNQRDALIQVCKKVADAYAVPLWTTAFIGHDDLSKPIPIG</sequence>
<dbReference type="GO" id="GO:0004180">
    <property type="term" value="F:carboxypeptidase activity"/>
    <property type="evidence" value="ECO:0007669"/>
    <property type="project" value="UniProtKB-KW"/>
</dbReference>
<dbReference type="GO" id="GO:0006508">
    <property type="term" value="P:proteolysis"/>
    <property type="evidence" value="ECO:0007669"/>
    <property type="project" value="UniProtKB-KW"/>
</dbReference>
<feature type="active site" description="Charge relay system" evidence="6">
    <location>
        <position position="276"/>
    </location>
</feature>
<feature type="active site" description="Charge relay system" evidence="6">
    <location>
        <position position="208"/>
    </location>
</feature>
<dbReference type="RefSeq" id="WP_087031481.1">
    <property type="nucleotide sequence ID" value="NZ_FJNE01000002.1"/>
</dbReference>
<dbReference type="AlphaFoldDB" id="A0A143YD40"/>
<evidence type="ECO:0000256" key="4">
    <source>
        <dbReference type="ARBA" id="ARBA00022801"/>
    </source>
</evidence>
<accession>A0A143YD40</accession>
<evidence type="ECO:0000313" key="9">
    <source>
        <dbReference type="EMBL" id="CZQ85898.1"/>
    </source>
</evidence>
<dbReference type="SUPFAM" id="SSF52317">
    <property type="entry name" value="Class I glutamine amidotransferase-like"/>
    <property type="match status" value="1"/>
</dbReference>
<gene>
    <name evidence="9" type="ORF">Tpal_698</name>
</gene>
<evidence type="ECO:0000313" key="10">
    <source>
        <dbReference type="Proteomes" id="UP000242754"/>
    </source>
</evidence>
<organism evidence="9 10">
    <name type="scientific">Trichococcus palustris</name>
    <dbReference type="NCBI Taxonomy" id="140314"/>
    <lineage>
        <taxon>Bacteria</taxon>
        <taxon>Bacillati</taxon>
        <taxon>Bacillota</taxon>
        <taxon>Bacilli</taxon>
        <taxon>Lactobacillales</taxon>
        <taxon>Carnobacteriaceae</taxon>
        <taxon>Trichococcus</taxon>
    </lineage>
</organism>
<protein>
    <submittedName>
        <fullName evidence="9">Ld-carboxypeptidase</fullName>
    </submittedName>
</protein>
<keyword evidence="4" id="KW-0378">Hydrolase</keyword>
<dbReference type="STRING" id="140314.SAMN04488076_101182"/>
<keyword evidence="2 9" id="KW-0121">Carboxypeptidase</keyword>
<dbReference type="InterPro" id="IPR040449">
    <property type="entry name" value="Peptidase_S66_N"/>
</dbReference>
<evidence type="ECO:0000256" key="3">
    <source>
        <dbReference type="ARBA" id="ARBA00022670"/>
    </source>
</evidence>
<dbReference type="PANTHER" id="PTHR30237:SF2">
    <property type="entry name" value="MUREIN TETRAPEPTIDE CARBOXYPEPTIDASE"/>
    <property type="match status" value="1"/>
</dbReference>
<dbReference type="Gene3D" id="3.50.30.60">
    <property type="entry name" value="LD-carboxypeptidase A C-terminal domain-like"/>
    <property type="match status" value="1"/>
</dbReference>
<evidence type="ECO:0000256" key="5">
    <source>
        <dbReference type="ARBA" id="ARBA00022825"/>
    </source>
</evidence>
<keyword evidence="5" id="KW-0720">Serine protease</keyword>
<comment type="similarity">
    <text evidence="1">Belongs to the peptidase S66 family.</text>
</comment>
<dbReference type="InterPro" id="IPR027461">
    <property type="entry name" value="Carboxypeptidase_A_C_sf"/>
</dbReference>
<proteinExistence type="inferred from homology"/>
<dbReference type="PANTHER" id="PTHR30237">
    <property type="entry name" value="MURAMOYLTETRAPEPTIDE CARBOXYPEPTIDASE"/>
    <property type="match status" value="1"/>
</dbReference>
<dbReference type="Pfam" id="PF02016">
    <property type="entry name" value="Peptidase_S66"/>
    <property type="match status" value="1"/>
</dbReference>
<dbReference type="InterPro" id="IPR029062">
    <property type="entry name" value="Class_I_gatase-like"/>
</dbReference>
<dbReference type="EMBL" id="FJNE01000002">
    <property type="protein sequence ID" value="CZQ85898.1"/>
    <property type="molecule type" value="Genomic_DNA"/>
</dbReference>
<feature type="domain" description="LD-carboxypeptidase C-terminal" evidence="8">
    <location>
        <begin position="181"/>
        <end position="286"/>
    </location>
</feature>
<dbReference type="Proteomes" id="UP000242754">
    <property type="component" value="Unassembled WGS sequence"/>
</dbReference>
<dbReference type="SUPFAM" id="SSF141986">
    <property type="entry name" value="LD-carboxypeptidase A C-terminal domain-like"/>
    <property type="match status" value="1"/>
</dbReference>
<dbReference type="PIRSF" id="PIRSF028757">
    <property type="entry name" value="LD-carboxypeptidase"/>
    <property type="match status" value="1"/>
</dbReference>
<dbReference type="Pfam" id="PF17676">
    <property type="entry name" value="Peptidase_S66C"/>
    <property type="match status" value="1"/>
</dbReference>
<evidence type="ECO:0000259" key="7">
    <source>
        <dbReference type="Pfam" id="PF02016"/>
    </source>
</evidence>
<dbReference type="GO" id="GO:0008236">
    <property type="term" value="F:serine-type peptidase activity"/>
    <property type="evidence" value="ECO:0007669"/>
    <property type="project" value="UniProtKB-KW"/>
</dbReference>
<evidence type="ECO:0000259" key="8">
    <source>
        <dbReference type="Pfam" id="PF17676"/>
    </source>
</evidence>
<evidence type="ECO:0000256" key="6">
    <source>
        <dbReference type="PIRSR" id="PIRSR028757-1"/>
    </source>
</evidence>
<dbReference type="InterPro" id="IPR003507">
    <property type="entry name" value="S66_fam"/>
</dbReference>
<keyword evidence="10" id="KW-1185">Reference proteome</keyword>
<evidence type="ECO:0000256" key="2">
    <source>
        <dbReference type="ARBA" id="ARBA00022645"/>
    </source>
</evidence>
<dbReference type="InterPro" id="IPR040921">
    <property type="entry name" value="Peptidase_S66C"/>
</dbReference>
<keyword evidence="3" id="KW-0645">Protease</keyword>
<evidence type="ECO:0000256" key="1">
    <source>
        <dbReference type="ARBA" id="ARBA00010233"/>
    </source>
</evidence>
<feature type="domain" description="LD-carboxypeptidase N-terminal" evidence="7">
    <location>
        <begin position="9"/>
        <end position="128"/>
    </location>
</feature>
<dbReference type="CDD" id="cd07025">
    <property type="entry name" value="Peptidase_S66"/>
    <property type="match status" value="1"/>
</dbReference>
<reference evidence="9 10" key="1">
    <citation type="submission" date="2016-02" db="EMBL/GenBank/DDBJ databases">
        <authorList>
            <person name="Wen L."/>
            <person name="He K."/>
            <person name="Yang H."/>
        </authorList>
    </citation>
    <scope>NUCLEOTIDE SEQUENCE [LARGE SCALE GENOMIC DNA]</scope>
    <source>
        <strain evidence="9">Trichococcus palustris</strain>
    </source>
</reference>
<name>A0A143YD40_9LACT</name>